<dbReference type="KEGG" id="rpm:RSPPHO_00785"/>
<dbReference type="HOGENOM" id="CLU_3047465_0_0_5"/>
<dbReference type="Proteomes" id="UP000033220">
    <property type="component" value="Chromosome DSM 122"/>
</dbReference>
<sequence length="54" mass="6345">MRTLYGKKSHYCRIDSLFPPFVRDCLGVDPKSIMAALLDENIDDIDHPLRKRQR</sequence>
<proteinExistence type="predicted"/>
<accession>H6SQU6</accession>
<name>H6SQU6_PARPM</name>
<protein>
    <submittedName>
        <fullName evidence="1">Uncharacterized protein</fullName>
    </submittedName>
</protein>
<organism evidence="1 2">
    <name type="scientific">Pararhodospirillum photometricum DSM 122</name>
    <dbReference type="NCBI Taxonomy" id="1150469"/>
    <lineage>
        <taxon>Bacteria</taxon>
        <taxon>Pseudomonadati</taxon>
        <taxon>Pseudomonadota</taxon>
        <taxon>Alphaproteobacteria</taxon>
        <taxon>Rhodospirillales</taxon>
        <taxon>Rhodospirillaceae</taxon>
        <taxon>Pararhodospirillum</taxon>
    </lineage>
</organism>
<dbReference type="EMBL" id="HE663493">
    <property type="protein sequence ID" value="CCG07411.1"/>
    <property type="molecule type" value="Genomic_DNA"/>
</dbReference>
<dbReference type="AlphaFoldDB" id="H6SQU6"/>
<keyword evidence="2" id="KW-1185">Reference proteome</keyword>
<evidence type="ECO:0000313" key="2">
    <source>
        <dbReference type="Proteomes" id="UP000033220"/>
    </source>
</evidence>
<evidence type="ECO:0000313" key="1">
    <source>
        <dbReference type="EMBL" id="CCG07411.1"/>
    </source>
</evidence>
<reference evidence="1 2" key="1">
    <citation type="submission" date="2012-02" db="EMBL/GenBank/DDBJ databases">
        <title>Shotgun genome sequence of Phaeospirillum photometricum DSM 122.</title>
        <authorList>
            <person name="Duquesne K."/>
            <person name="Sturgis J."/>
        </authorList>
    </citation>
    <scope>NUCLEOTIDE SEQUENCE [LARGE SCALE GENOMIC DNA]</scope>
    <source>
        <strain evidence="2">DSM122</strain>
    </source>
</reference>
<gene>
    <name evidence="1" type="ORF">RSPPHO_00785</name>
</gene>